<evidence type="ECO:0000259" key="3">
    <source>
        <dbReference type="PROSITE" id="PS50142"/>
    </source>
</evidence>
<dbReference type="PROSITE" id="PS50142">
    <property type="entry name" value="RNASE_3_2"/>
    <property type="match status" value="1"/>
</dbReference>
<evidence type="ECO:0000256" key="1">
    <source>
        <dbReference type="ARBA" id="ARBA00022801"/>
    </source>
</evidence>
<dbReference type="PANTHER" id="PTHR14950">
    <property type="entry name" value="DICER-RELATED"/>
    <property type="match status" value="1"/>
</dbReference>
<gene>
    <name evidence="4" type="primary">DICER1_1</name>
    <name evidence="4" type="ORF">BGZ99_002865</name>
</gene>
<feature type="compositionally biased region" description="Low complexity" evidence="2">
    <location>
        <begin position="1"/>
        <end position="13"/>
    </location>
</feature>
<dbReference type="GO" id="GO:0006396">
    <property type="term" value="P:RNA processing"/>
    <property type="evidence" value="ECO:0007669"/>
    <property type="project" value="InterPro"/>
</dbReference>
<evidence type="ECO:0000313" key="4">
    <source>
        <dbReference type="EMBL" id="KAG0323246.1"/>
    </source>
</evidence>
<dbReference type="SMART" id="SM00535">
    <property type="entry name" value="RIBOc"/>
    <property type="match status" value="1"/>
</dbReference>
<dbReference type="SUPFAM" id="SSF69065">
    <property type="entry name" value="RNase III domain-like"/>
    <property type="match status" value="1"/>
</dbReference>
<evidence type="ECO:0000256" key="2">
    <source>
        <dbReference type="SAM" id="MobiDB-lite"/>
    </source>
</evidence>
<dbReference type="InterPro" id="IPR036389">
    <property type="entry name" value="RNase_III_sf"/>
</dbReference>
<keyword evidence="1" id="KW-0378">Hydrolase</keyword>
<comment type="caution">
    <text evidence="4">The sequence shown here is derived from an EMBL/GenBank/DDBJ whole genome shotgun (WGS) entry which is preliminary data.</text>
</comment>
<accession>A0A9P6RPK7</accession>
<feature type="region of interest" description="Disordered" evidence="2">
    <location>
        <begin position="1"/>
        <end position="35"/>
    </location>
</feature>
<reference evidence="4" key="1">
    <citation type="journal article" date="2020" name="Fungal Divers.">
        <title>Resolving the Mortierellaceae phylogeny through synthesis of multi-gene phylogenetics and phylogenomics.</title>
        <authorList>
            <person name="Vandepol N."/>
            <person name="Liber J."/>
            <person name="Desiro A."/>
            <person name="Na H."/>
            <person name="Kennedy M."/>
            <person name="Barry K."/>
            <person name="Grigoriev I.V."/>
            <person name="Miller A.N."/>
            <person name="O'Donnell K."/>
            <person name="Stajich J.E."/>
            <person name="Bonito G."/>
        </authorList>
    </citation>
    <scope>NUCLEOTIDE SEQUENCE</scope>
    <source>
        <strain evidence="4">REB-010B</strain>
    </source>
</reference>
<sequence>GQNQNQNQSQNQDQDQDSLDLLGASLIPESDATPLEACPSDRIGSYSNPIVILDDPSVPVELTEISLTKSERPTFKKRRREEDANDTERVDFTRPLNCAHPVAVVVGSSFIKLTVSLHVFTEFPAAQENRLTHKRSEVQRLQKLRVRGNRLAMADIGNEFLRSGFEGGLVKARSRFSGWKGIEAWRQFDDKFRHMRAQAPDAASDVVLRDLGTFQAIEQLLGYVFKDKRLLEESLTYSSTLPNYERLEYLGDTVVELVAAAYWVRRFPINKSSACWYLIAASVSNVTLGAMCLRSGVYHHINYVGRSSMTSVFNGARANVLEAKKGPGLYWSKLKVPKILADIMESLFGAVFLDSGCEFGPVCDLFMRLLEPELRHLHHGVEGS</sequence>
<dbReference type="Pfam" id="PF00636">
    <property type="entry name" value="Ribonuclease_3"/>
    <property type="match status" value="1"/>
</dbReference>
<dbReference type="Gene3D" id="1.10.1520.10">
    <property type="entry name" value="Ribonuclease III domain"/>
    <property type="match status" value="1"/>
</dbReference>
<dbReference type="GO" id="GO:0004525">
    <property type="term" value="F:ribonuclease III activity"/>
    <property type="evidence" value="ECO:0007669"/>
    <property type="project" value="InterPro"/>
</dbReference>
<dbReference type="CDD" id="cd00593">
    <property type="entry name" value="RIBOc"/>
    <property type="match status" value="1"/>
</dbReference>
<dbReference type="PANTHER" id="PTHR14950:SF37">
    <property type="entry name" value="ENDORIBONUCLEASE DICER"/>
    <property type="match status" value="1"/>
</dbReference>
<protein>
    <submittedName>
        <fullName evidence="4">Endoribonuclease Dicer</fullName>
    </submittedName>
</protein>
<dbReference type="InterPro" id="IPR000999">
    <property type="entry name" value="RNase_III_dom"/>
</dbReference>
<dbReference type="Proteomes" id="UP000738325">
    <property type="component" value="Unassembled WGS sequence"/>
</dbReference>
<feature type="non-terminal residue" evidence="4">
    <location>
        <position position="1"/>
    </location>
</feature>
<dbReference type="AlphaFoldDB" id="A0A9P6RPK7"/>
<evidence type="ECO:0000313" key="5">
    <source>
        <dbReference type="Proteomes" id="UP000738325"/>
    </source>
</evidence>
<feature type="domain" description="RNase III" evidence="3">
    <location>
        <begin position="214"/>
        <end position="356"/>
    </location>
</feature>
<organism evidence="4 5">
    <name type="scientific">Dissophora globulifera</name>
    <dbReference type="NCBI Taxonomy" id="979702"/>
    <lineage>
        <taxon>Eukaryota</taxon>
        <taxon>Fungi</taxon>
        <taxon>Fungi incertae sedis</taxon>
        <taxon>Mucoromycota</taxon>
        <taxon>Mortierellomycotina</taxon>
        <taxon>Mortierellomycetes</taxon>
        <taxon>Mortierellales</taxon>
        <taxon>Mortierellaceae</taxon>
        <taxon>Dissophora</taxon>
    </lineage>
</organism>
<keyword evidence="5" id="KW-1185">Reference proteome</keyword>
<name>A0A9P6RPK7_9FUNG</name>
<dbReference type="EMBL" id="JAAAIP010000192">
    <property type="protein sequence ID" value="KAG0323246.1"/>
    <property type="molecule type" value="Genomic_DNA"/>
</dbReference>
<proteinExistence type="predicted"/>
<dbReference type="OrthoDB" id="416741at2759"/>